<proteinExistence type="predicted"/>
<dbReference type="CDD" id="cd12105">
    <property type="entry name" value="HmuY"/>
    <property type="match status" value="1"/>
</dbReference>
<keyword evidence="2" id="KW-1185">Reference proteome</keyword>
<reference evidence="1 2" key="1">
    <citation type="submission" date="2021-04" db="EMBL/GenBank/DDBJ databases">
        <title>Genome analysis of Polyangium sp.</title>
        <authorList>
            <person name="Li Y."/>
            <person name="Wang J."/>
        </authorList>
    </citation>
    <scope>NUCLEOTIDE SEQUENCE [LARGE SCALE GENOMIC DNA]</scope>
    <source>
        <strain evidence="1 2">SDU14</strain>
    </source>
</reference>
<evidence type="ECO:0000313" key="2">
    <source>
        <dbReference type="Proteomes" id="UP001151081"/>
    </source>
</evidence>
<accession>A0A9X3WVY1</accession>
<dbReference type="PROSITE" id="PS51257">
    <property type="entry name" value="PROKAR_LIPOPROTEIN"/>
    <property type="match status" value="1"/>
</dbReference>
<dbReference type="Proteomes" id="UP001151081">
    <property type="component" value="Unassembled WGS sequence"/>
</dbReference>
<evidence type="ECO:0000313" key="1">
    <source>
        <dbReference type="EMBL" id="MDC3979184.1"/>
    </source>
</evidence>
<protein>
    <submittedName>
        <fullName evidence="1">HmuY family protein</fullName>
    </submittedName>
</protein>
<dbReference type="AlphaFoldDB" id="A0A9X3WVY1"/>
<comment type="caution">
    <text evidence="1">The sequence shown here is derived from an EMBL/GenBank/DDBJ whole genome shotgun (WGS) entry which is preliminary data.</text>
</comment>
<dbReference type="EMBL" id="JAGTJJ010000001">
    <property type="protein sequence ID" value="MDC3979184.1"/>
    <property type="molecule type" value="Genomic_DNA"/>
</dbReference>
<dbReference type="RefSeq" id="WP_272418410.1">
    <property type="nucleotide sequence ID" value="NZ_JAGTJJ010000001.1"/>
</dbReference>
<name>A0A9X3WVY1_9BACT</name>
<dbReference type="InterPro" id="IPR025921">
    <property type="entry name" value="HmuY"/>
</dbReference>
<sequence length="368" mass="39185">MKRSVLAAAFPLLLCACSEEVGKPATTGEPPGNENDATFEVPVPAEGRTYVSLAKPEIVVPEGDATASTAWDLAFEKLDVFTNSGASGSGEGGAFGPLDAVTFDDGIAPAVPFMTKDESGGAFRDFWAYDPSVHVLWVRYHVYGVRDGDKQWKVQVLGYYAEQQGAPVAAIYRVRWAEVTSAGVGPTQTLADIDGTAGGSQAPEDAPSECLDLGTGARTKHTPAEALTTKDWHLCFRRASVSVNGELGGPRGVTAVDLHAAETKDETLDIVKTRTDDSELPRFDAVGHAELSDPKLVWRGDRIFSALSDYWIDRAAATPAPTDATWLVQSAADGVSRYLLVFDRFDGATADGPGKVVLRVKPEGVPQQ</sequence>
<organism evidence="1 2">
    <name type="scientific">Polyangium jinanense</name>
    <dbReference type="NCBI Taxonomy" id="2829994"/>
    <lineage>
        <taxon>Bacteria</taxon>
        <taxon>Pseudomonadati</taxon>
        <taxon>Myxococcota</taxon>
        <taxon>Polyangia</taxon>
        <taxon>Polyangiales</taxon>
        <taxon>Polyangiaceae</taxon>
        <taxon>Polyangium</taxon>
    </lineage>
</organism>
<gene>
    <name evidence="1" type="ORF">KEG57_01650</name>
</gene>